<dbReference type="PROSITE" id="PS00531">
    <property type="entry name" value="RNASE_T2_2"/>
    <property type="match status" value="1"/>
</dbReference>
<dbReference type="GO" id="GO:0016853">
    <property type="term" value="F:isomerase activity"/>
    <property type="evidence" value="ECO:0007669"/>
    <property type="project" value="UniProtKB-KW"/>
</dbReference>
<dbReference type="PANTHER" id="PTHR45815">
    <property type="entry name" value="PROTEIN DISULFIDE-ISOMERASE A6"/>
    <property type="match status" value="1"/>
</dbReference>
<evidence type="ECO:0000256" key="8">
    <source>
        <dbReference type="SAM" id="SignalP"/>
    </source>
</evidence>
<keyword evidence="2" id="KW-0540">Nuclease</keyword>
<dbReference type="GO" id="GO:0033897">
    <property type="term" value="F:ribonuclease T2 activity"/>
    <property type="evidence" value="ECO:0007669"/>
    <property type="project" value="InterPro"/>
</dbReference>
<dbReference type="InterPro" id="IPR013766">
    <property type="entry name" value="Thioredoxin_domain"/>
</dbReference>
<reference evidence="10" key="2">
    <citation type="submission" date="2007-03" db="EMBL/GenBank/DDBJ databases">
        <authorList>
            <consortium name="The International Medicago Genome Annotation Group"/>
        </authorList>
    </citation>
    <scope>NUCLEOTIDE SEQUENCE</scope>
</reference>
<dbReference type="InterPro" id="IPR033697">
    <property type="entry name" value="Ribonuclease_T2_eukaryotic"/>
</dbReference>
<feature type="signal peptide" evidence="8">
    <location>
        <begin position="1"/>
        <end position="20"/>
    </location>
</feature>
<dbReference type="GO" id="GO:0015035">
    <property type="term" value="F:protein-disulfide reductase activity"/>
    <property type="evidence" value="ECO:0000318"/>
    <property type="project" value="GO_Central"/>
</dbReference>
<dbReference type="InterPro" id="IPR036430">
    <property type="entry name" value="RNase_T2-like_sf"/>
</dbReference>
<dbReference type="Gramene" id="rna8130">
    <property type="protein sequence ID" value="RHN72422.1"/>
    <property type="gene ID" value="gene8130"/>
</dbReference>
<dbReference type="InterPro" id="IPR018188">
    <property type="entry name" value="RNase_T2_His_AS_1"/>
</dbReference>
<reference evidence="10" key="1">
    <citation type="submission" date="2005-04" db="EMBL/GenBank/DDBJ databases">
        <authorList>
            <person name="Town C.D."/>
        </authorList>
    </citation>
    <scope>NUCLEOTIDE SEQUENCE</scope>
</reference>
<protein>
    <submittedName>
        <fullName evidence="10">Ribonuclease T2; Thioredoxin domain 2; Thioredoxin fold</fullName>
    </submittedName>
    <submittedName>
        <fullName evidence="11">T2 family ribonuclease</fullName>
    </submittedName>
</protein>
<dbReference type="EMBL" id="PSQE01000002">
    <property type="protein sequence ID" value="RHN72422.1"/>
    <property type="molecule type" value="Genomic_DNA"/>
</dbReference>
<keyword evidence="4" id="KW-1015">Disulfide bond</keyword>
<evidence type="ECO:0000256" key="1">
    <source>
        <dbReference type="ARBA" id="ARBA00007469"/>
    </source>
</evidence>
<feature type="active site" evidence="6">
    <location>
        <position position="242"/>
    </location>
</feature>
<accession>A0A0C3UZ42</accession>
<dbReference type="CDD" id="cd01061">
    <property type="entry name" value="RNase_T2_euk"/>
    <property type="match status" value="1"/>
</dbReference>
<dbReference type="Proteomes" id="UP000265566">
    <property type="component" value="Chromosome 2"/>
</dbReference>
<dbReference type="PROSITE" id="PS00530">
    <property type="entry name" value="RNASE_T2_1"/>
    <property type="match status" value="1"/>
</dbReference>
<evidence type="ECO:0000256" key="4">
    <source>
        <dbReference type="ARBA" id="ARBA00023157"/>
    </source>
</evidence>
<evidence type="ECO:0000256" key="3">
    <source>
        <dbReference type="ARBA" id="ARBA00022759"/>
    </source>
</evidence>
<accession>G7IKH5</accession>
<dbReference type="InterPro" id="IPR036249">
    <property type="entry name" value="Thioredoxin-like_sf"/>
</dbReference>
<dbReference type="Proteomes" id="UP000002051">
    <property type="component" value="Chromosome 2"/>
</dbReference>
<dbReference type="InterPro" id="IPR001568">
    <property type="entry name" value="RNase_T2-like"/>
</dbReference>
<feature type="active site" evidence="6">
    <location>
        <position position="190"/>
    </location>
</feature>
<comment type="similarity">
    <text evidence="1 7">Belongs to the RNase T2 family.</text>
</comment>
<dbReference type="EnsemblPlants" id="AES64381">
    <property type="protein sequence ID" value="AES64381"/>
    <property type="gene ID" value="MTR_2g021750"/>
</dbReference>
<dbReference type="PaxDb" id="3880-AES64381"/>
<keyword evidence="3" id="KW-0255">Endonuclease</keyword>
<dbReference type="GO" id="GO:0003723">
    <property type="term" value="F:RNA binding"/>
    <property type="evidence" value="ECO:0007669"/>
    <property type="project" value="InterPro"/>
</dbReference>
<sequence>MAKLSCIALTILLFNNLILSQAIYGSSSTVLQLTPDNFNSKVLNSNEVVLVEFFAPRCGHCEVLTPIWEKAATVLKGVVTVAALDADAHKSLAHEYGIRGFPTIKAFSPGKPPVDYQGARDLKAITEFAIQQVYYFDIGNISSTSTITIAITTVTIIQSLRRVEQWALGVCKDPKIKCISTTLPKIFTVHGLWPSNKGQSQPSVCSHEVLNQADIKILTPMLTIPWPSVTTTMNNNQFWKHEWRKHGTCSTFQKIDYFQHGVNLWARENITAILEQAGITPGKSYDQTRIITAINAKTGSDPELVCVAAGNYLAEIRLCLDPSTATTYMVCPTSINKKPSCQPMVAFAA</sequence>
<evidence type="ECO:0000313" key="12">
    <source>
        <dbReference type="EMBL" id="RHN72422.1"/>
    </source>
</evidence>
<dbReference type="STRING" id="3880.A2Q233"/>
<keyword evidence="3" id="KW-0378">Hydrolase</keyword>
<dbReference type="SUPFAM" id="SSF55895">
    <property type="entry name" value="Ribonuclease Rh-like"/>
    <property type="match status" value="1"/>
</dbReference>
<dbReference type="InterPro" id="IPR033130">
    <property type="entry name" value="RNase_T2_His_AS_2"/>
</dbReference>
<reference evidence="12" key="6">
    <citation type="journal article" date="2018" name="Nat. Plants">
        <title>Whole-genome landscape of Medicago truncatula symbiotic genes.</title>
        <authorList>
            <person name="Pecrix Y."/>
            <person name="Gamas P."/>
            <person name="Carrere S."/>
        </authorList>
    </citation>
    <scope>NUCLEOTIDE SEQUENCE</scope>
    <source>
        <tissue evidence="12">Leaves</tissue>
    </source>
</reference>
<dbReference type="OrthoDB" id="1436437at2759"/>
<dbReference type="CDD" id="cd03001">
    <property type="entry name" value="PDI_a_P5"/>
    <property type="match status" value="1"/>
</dbReference>
<keyword evidence="8" id="KW-0732">Signal</keyword>
<dbReference type="GO" id="GO:0034976">
    <property type="term" value="P:response to endoplasmic reticulum stress"/>
    <property type="evidence" value="ECO:0000318"/>
    <property type="project" value="GO_Central"/>
</dbReference>
<evidence type="ECO:0000313" key="10">
    <source>
        <dbReference type="EMBL" id="ABN09749.1"/>
    </source>
</evidence>
<evidence type="ECO:0000256" key="7">
    <source>
        <dbReference type="RuleBase" id="RU004328"/>
    </source>
</evidence>
<dbReference type="PROSITE" id="PS51352">
    <property type="entry name" value="THIOREDOXIN_2"/>
    <property type="match status" value="1"/>
</dbReference>
<dbReference type="Pfam" id="PF00085">
    <property type="entry name" value="Thioredoxin"/>
    <property type="match status" value="1"/>
</dbReference>
<dbReference type="GO" id="GO:0005788">
    <property type="term" value="C:endoplasmic reticulum lumen"/>
    <property type="evidence" value="ECO:0007669"/>
    <property type="project" value="EnsemblPlants"/>
</dbReference>
<evidence type="ECO:0000259" key="9">
    <source>
        <dbReference type="PROSITE" id="PS51352"/>
    </source>
</evidence>
<keyword evidence="14" id="KW-1185">Reference proteome</keyword>
<organism evidence="10">
    <name type="scientific">Medicago truncatula</name>
    <name type="common">Barrel medic</name>
    <name type="synonym">Medicago tribuloides</name>
    <dbReference type="NCBI Taxonomy" id="3880"/>
    <lineage>
        <taxon>Eukaryota</taxon>
        <taxon>Viridiplantae</taxon>
        <taxon>Streptophyta</taxon>
        <taxon>Embryophyta</taxon>
        <taxon>Tracheophyta</taxon>
        <taxon>Spermatophyta</taxon>
        <taxon>Magnoliopsida</taxon>
        <taxon>eudicotyledons</taxon>
        <taxon>Gunneridae</taxon>
        <taxon>Pentapetalae</taxon>
        <taxon>rosids</taxon>
        <taxon>fabids</taxon>
        <taxon>Fabales</taxon>
        <taxon>Fabaceae</taxon>
        <taxon>Papilionoideae</taxon>
        <taxon>50 kb inversion clade</taxon>
        <taxon>NPAAA clade</taxon>
        <taxon>Hologalegina</taxon>
        <taxon>IRL clade</taxon>
        <taxon>Trifolieae</taxon>
        <taxon>Medicago</taxon>
    </lineage>
</organism>
<dbReference type="AlphaFoldDB" id="A2Q233"/>
<accession>A2Q233</accession>
<dbReference type="GO" id="GO:0005783">
    <property type="term" value="C:endoplasmic reticulum"/>
    <property type="evidence" value="ECO:0000318"/>
    <property type="project" value="GO_Central"/>
</dbReference>
<dbReference type="eggNOG" id="KOG1642">
    <property type="taxonomic scope" value="Eukaryota"/>
</dbReference>
<keyword evidence="12" id="KW-0413">Isomerase</keyword>
<reference evidence="13" key="5">
    <citation type="submission" date="2015-04" db="UniProtKB">
        <authorList>
            <consortium name="EnsemblPlants"/>
        </authorList>
    </citation>
    <scope>IDENTIFICATION</scope>
    <source>
        <strain evidence="13">cv. Jemalong A17</strain>
    </source>
</reference>
<dbReference type="Pfam" id="PF00445">
    <property type="entry name" value="Ribonuclease_T2"/>
    <property type="match status" value="1"/>
</dbReference>
<dbReference type="Gene3D" id="3.90.730.10">
    <property type="entry name" value="Ribonuclease T2-like"/>
    <property type="match status" value="1"/>
</dbReference>
<keyword evidence="5" id="KW-0456">Lyase</keyword>
<proteinExistence type="inferred from homology"/>
<evidence type="ECO:0000313" key="13">
    <source>
        <dbReference type="EnsemblPlants" id="AES64381"/>
    </source>
</evidence>
<name>A2Q233_MEDTR</name>
<feature type="domain" description="Thioredoxin" evidence="9">
    <location>
        <begin position="8"/>
        <end position="135"/>
    </location>
</feature>
<evidence type="ECO:0000313" key="14">
    <source>
        <dbReference type="Proteomes" id="UP000002051"/>
    </source>
</evidence>
<feature type="chain" id="PRO_5014565303" evidence="8">
    <location>
        <begin position="21"/>
        <end position="349"/>
    </location>
</feature>
<feature type="active site" evidence="6">
    <location>
        <position position="246"/>
    </location>
</feature>
<evidence type="ECO:0000256" key="2">
    <source>
        <dbReference type="ARBA" id="ARBA00022722"/>
    </source>
</evidence>
<dbReference type="HOGENOM" id="CLU_795386_0_0_1"/>
<dbReference type="SUPFAM" id="SSF52833">
    <property type="entry name" value="Thioredoxin-like"/>
    <property type="match status" value="1"/>
</dbReference>
<dbReference type="eggNOG" id="KOG0191">
    <property type="taxonomic scope" value="Eukaryota"/>
</dbReference>
<dbReference type="EMBL" id="CM001218">
    <property type="protein sequence ID" value="AES64381.2"/>
    <property type="molecule type" value="Genomic_DNA"/>
</dbReference>
<gene>
    <name evidence="11" type="ordered locus">MTR_2g021750</name>
    <name evidence="10" type="ORF">MtrDRAFT_AC149207g9v2</name>
    <name evidence="12" type="ORF">MtrunA17_Chr2g0287471</name>
</gene>
<reference evidence="11 13" key="3">
    <citation type="journal article" date="2011" name="Nature">
        <title>The Medicago genome provides insight into the evolution of rhizobial symbioses.</title>
        <authorList>
            <person name="Young N.D."/>
            <person name="Debelle F."/>
            <person name="Oldroyd G.E."/>
            <person name="Geurts R."/>
            <person name="Cannon S.B."/>
            <person name="Udvardi M.K."/>
            <person name="Benedito V.A."/>
            <person name="Mayer K.F."/>
            <person name="Gouzy J."/>
            <person name="Schoof H."/>
            <person name="Van de Peer Y."/>
            <person name="Proost S."/>
            <person name="Cook D.R."/>
            <person name="Meyers B.C."/>
            <person name="Spannagl M."/>
            <person name="Cheung F."/>
            <person name="De Mita S."/>
            <person name="Krishnakumar V."/>
            <person name="Gundlach H."/>
            <person name="Zhou S."/>
            <person name="Mudge J."/>
            <person name="Bharti A.K."/>
            <person name="Murray J.D."/>
            <person name="Naoumkina M.A."/>
            <person name="Rosen B."/>
            <person name="Silverstein K.A."/>
            <person name="Tang H."/>
            <person name="Rombauts S."/>
            <person name="Zhao P.X."/>
            <person name="Zhou P."/>
            <person name="Barbe V."/>
            <person name="Bardou P."/>
            <person name="Bechner M."/>
            <person name="Bellec A."/>
            <person name="Berger A."/>
            <person name="Berges H."/>
            <person name="Bidwell S."/>
            <person name="Bisseling T."/>
            <person name="Choisne N."/>
            <person name="Couloux A."/>
            <person name="Denny R."/>
            <person name="Deshpande S."/>
            <person name="Dai X."/>
            <person name="Doyle J.J."/>
            <person name="Dudez A.M."/>
            <person name="Farmer A.D."/>
            <person name="Fouteau S."/>
            <person name="Franken C."/>
            <person name="Gibelin C."/>
            <person name="Gish J."/>
            <person name="Goldstein S."/>
            <person name="Gonzalez A.J."/>
            <person name="Green P.J."/>
            <person name="Hallab A."/>
            <person name="Hartog M."/>
            <person name="Hua A."/>
            <person name="Humphray S.J."/>
            <person name="Jeong D.H."/>
            <person name="Jing Y."/>
            <person name="Jocker A."/>
            <person name="Kenton S.M."/>
            <person name="Kim D.J."/>
            <person name="Klee K."/>
            <person name="Lai H."/>
            <person name="Lang C."/>
            <person name="Lin S."/>
            <person name="Macmil S.L."/>
            <person name="Magdelenat G."/>
            <person name="Matthews L."/>
            <person name="McCorrison J."/>
            <person name="Monaghan E.L."/>
            <person name="Mun J.H."/>
            <person name="Najar F.Z."/>
            <person name="Nicholson C."/>
            <person name="Noirot C."/>
            <person name="O'Bleness M."/>
            <person name="Paule C.R."/>
            <person name="Poulain J."/>
            <person name="Prion F."/>
            <person name="Qin B."/>
            <person name="Qu C."/>
            <person name="Retzel E.F."/>
            <person name="Riddle C."/>
            <person name="Sallet E."/>
            <person name="Samain S."/>
            <person name="Samson N."/>
            <person name="Sanders I."/>
            <person name="Saurat O."/>
            <person name="Scarpelli C."/>
            <person name="Schiex T."/>
            <person name="Segurens B."/>
            <person name="Severin A.J."/>
            <person name="Sherrier D.J."/>
            <person name="Shi R."/>
            <person name="Sims S."/>
            <person name="Singer S.R."/>
            <person name="Sinharoy S."/>
            <person name="Sterck L."/>
            <person name="Viollet A."/>
            <person name="Wang B.B."/>
            <person name="Wang K."/>
            <person name="Wang M."/>
            <person name="Wang X."/>
            <person name="Warfsmann J."/>
            <person name="Weissenbach J."/>
            <person name="White D.D."/>
            <person name="White J.D."/>
            <person name="Wiley G.B."/>
            <person name="Wincker P."/>
            <person name="Xing Y."/>
            <person name="Yang L."/>
            <person name="Yao Z."/>
            <person name="Ying F."/>
            <person name="Zhai J."/>
            <person name="Zhou L."/>
            <person name="Zuber A."/>
            <person name="Denarie J."/>
            <person name="Dixon R.A."/>
            <person name="May G.D."/>
            <person name="Schwartz D.C."/>
            <person name="Rogers J."/>
            <person name="Quetier F."/>
            <person name="Town C.D."/>
            <person name="Roe B.A."/>
        </authorList>
    </citation>
    <scope>NUCLEOTIDE SEQUENCE [LARGE SCALE GENOMIC DNA]</scope>
    <source>
        <strain evidence="11">A17</strain>
        <strain evidence="13">cv. Jemalong A17</strain>
    </source>
</reference>
<dbReference type="Gene3D" id="3.40.30.10">
    <property type="entry name" value="Glutaredoxin"/>
    <property type="match status" value="1"/>
</dbReference>
<evidence type="ECO:0000313" key="11">
    <source>
        <dbReference type="EMBL" id="AES64381.2"/>
    </source>
</evidence>
<evidence type="ECO:0000256" key="6">
    <source>
        <dbReference type="PIRSR" id="PIRSR633697-1"/>
    </source>
</evidence>
<evidence type="ECO:0000256" key="5">
    <source>
        <dbReference type="ARBA" id="ARBA00023239"/>
    </source>
</evidence>
<dbReference type="PANTHER" id="PTHR45815:SF3">
    <property type="entry name" value="PROTEIN DISULFIDE-ISOMERASE A6"/>
    <property type="match status" value="1"/>
</dbReference>
<reference evidence="11 13" key="4">
    <citation type="journal article" date="2014" name="BMC Genomics">
        <title>An improved genome release (version Mt4.0) for the model legume Medicago truncatula.</title>
        <authorList>
            <person name="Tang H."/>
            <person name="Krishnakumar V."/>
            <person name="Bidwell S."/>
            <person name="Rosen B."/>
            <person name="Chan A."/>
            <person name="Zhou S."/>
            <person name="Gentzbittel L."/>
            <person name="Childs K.L."/>
            <person name="Yandell M."/>
            <person name="Gundlach H."/>
            <person name="Mayer K.F."/>
            <person name="Schwartz D.C."/>
            <person name="Town C.D."/>
        </authorList>
    </citation>
    <scope>GENOME REANNOTATION</scope>
    <source>
        <strain evidence="13">cv. Jemalong A17</strain>
    </source>
</reference>
<dbReference type="EMBL" id="AC149207">
    <property type="protein sequence ID" value="ABN09749.1"/>
    <property type="molecule type" value="Genomic_DNA"/>
</dbReference>